<reference evidence="2 3" key="1">
    <citation type="journal article" date="2019" name="Sci. Rep.">
        <title>Comparative genomics of chytrid fungi reveal insights into the obligate biotrophic and pathogenic lifestyle of Synchytrium endobioticum.</title>
        <authorList>
            <person name="van de Vossenberg B.T.L.H."/>
            <person name="Warris S."/>
            <person name="Nguyen H.D.T."/>
            <person name="van Gent-Pelzer M.P.E."/>
            <person name="Joly D.L."/>
            <person name="van de Geest H.C."/>
            <person name="Bonants P.J.M."/>
            <person name="Smith D.S."/>
            <person name="Levesque C.A."/>
            <person name="van der Lee T.A.J."/>
        </authorList>
    </citation>
    <scope>NUCLEOTIDE SEQUENCE [LARGE SCALE GENOMIC DNA]</scope>
    <source>
        <strain evidence="2 3">JEL517</strain>
    </source>
</reference>
<feature type="region of interest" description="Disordered" evidence="1">
    <location>
        <begin position="156"/>
        <end position="179"/>
    </location>
</feature>
<keyword evidence="3" id="KW-1185">Reference proteome</keyword>
<feature type="compositionally biased region" description="Acidic residues" evidence="1">
    <location>
        <begin position="834"/>
        <end position="859"/>
    </location>
</feature>
<dbReference type="Proteomes" id="UP000319731">
    <property type="component" value="Unassembled WGS sequence"/>
</dbReference>
<feature type="compositionally biased region" description="Polar residues" evidence="1">
    <location>
        <begin position="485"/>
        <end position="497"/>
    </location>
</feature>
<dbReference type="OrthoDB" id="10678332at2759"/>
<name>A0A507BZ59_9FUNG</name>
<protein>
    <submittedName>
        <fullName evidence="2">Uncharacterized protein</fullName>
    </submittedName>
</protein>
<proteinExistence type="predicted"/>
<organism evidence="2 3">
    <name type="scientific">Synchytrium microbalum</name>
    <dbReference type="NCBI Taxonomy" id="1806994"/>
    <lineage>
        <taxon>Eukaryota</taxon>
        <taxon>Fungi</taxon>
        <taxon>Fungi incertae sedis</taxon>
        <taxon>Chytridiomycota</taxon>
        <taxon>Chytridiomycota incertae sedis</taxon>
        <taxon>Chytridiomycetes</taxon>
        <taxon>Synchytriales</taxon>
        <taxon>Synchytriaceae</taxon>
        <taxon>Synchytrium</taxon>
    </lineage>
</organism>
<feature type="compositionally biased region" description="Low complexity" evidence="1">
    <location>
        <begin position="500"/>
        <end position="519"/>
    </location>
</feature>
<feature type="compositionally biased region" description="Polar residues" evidence="1">
    <location>
        <begin position="520"/>
        <end position="548"/>
    </location>
</feature>
<feature type="compositionally biased region" description="Polar residues" evidence="1">
    <location>
        <begin position="781"/>
        <end position="829"/>
    </location>
</feature>
<dbReference type="STRING" id="1806994.A0A507BZ59"/>
<feature type="region of interest" description="Disordered" evidence="1">
    <location>
        <begin position="768"/>
        <end position="859"/>
    </location>
</feature>
<evidence type="ECO:0000256" key="1">
    <source>
        <dbReference type="SAM" id="MobiDB-lite"/>
    </source>
</evidence>
<feature type="region of interest" description="Disordered" evidence="1">
    <location>
        <begin position="351"/>
        <end position="381"/>
    </location>
</feature>
<feature type="compositionally biased region" description="Basic and acidic residues" evidence="1">
    <location>
        <begin position="372"/>
        <end position="381"/>
    </location>
</feature>
<comment type="caution">
    <text evidence="2">The sequence shown here is derived from an EMBL/GenBank/DDBJ whole genome shotgun (WGS) entry which is preliminary data.</text>
</comment>
<feature type="compositionally biased region" description="Polar residues" evidence="1">
    <location>
        <begin position="403"/>
        <end position="415"/>
    </location>
</feature>
<feature type="region of interest" description="Disordered" evidence="1">
    <location>
        <begin position="393"/>
        <end position="550"/>
    </location>
</feature>
<feature type="compositionally biased region" description="Basic and acidic residues" evidence="1">
    <location>
        <begin position="351"/>
        <end position="362"/>
    </location>
</feature>
<sequence length="859" mass="94455">MTRRTKAENARLESLANSLEAYMVETNRNNRDSKLAFWNEKIAHQRKLIAKQGIEATALMEERKEHERAKKMNNFLQRKRKIEALFSKQDETQIQVDKAPEDRIEHVIADSHVPSRSTSTTQQLQSLGSNLRQSVVRTESQPEEFTVHFKGLKGVDPLPQLASAQDHHPPQDTFVPHHQSDPARVSFIRPLEAQPATTSRRASRRRSSVPIPHNINQAALNIFGSEAAAEQFMRKYEVMDLDNKISFQHDNAPLDQIAAGSPLGHEGMTQDEFNHRVLVQMTRVRRQAVERIRVRESMVETARRYRWTMKGKFDAEIRRGSGIMSAAKSNEISSSAKPHKTIAFQDQYSHDDEYHTSPRTPDESDASETDDAEKAQSAEELKAEQALRDALRGSRRGIMIGSSRPSLAASQSAKSVRTESEESMQVPGKESWKRRGSALLRKDSRPTSIQRNWVKSHKERPLSADGGESSNESSSMLSLGPTRPITASTPSLSITRPDTTDTNATSTTTNSTSQSTTLSVPRTSSRGLIETNQNDSSGSLTIPSTKPSTPFVARASSLASRNSIAWAAIAMLRRRSRSVTPDSANGGTLDTDMMFPDPVSPGESVGSETSQHDGASEDETAPLQDEPSMSQADESQAASALSLSSTRYTRPSHPPSKLSDTQPDHVPRHWQPLSTDALSYTHRILSPKHESALLPASVDPIIVASIKDAIGTTPLPKGSLLKSPMKVKTLIPKNIKFWLLKDAVSLGVLTQGAQVDVEQGVVRDGRPVSGAVDQEAEEDPTTSAFVRQSVDSPVRQSVDSPQTPASTKANSANTQSRSSQMATPKTTTPAHAQDDDDDMDALQDELANLEDDFNSMDLV</sequence>
<gene>
    <name evidence="2" type="ORF">SmJEL517_g05546</name>
</gene>
<evidence type="ECO:0000313" key="3">
    <source>
        <dbReference type="Proteomes" id="UP000319731"/>
    </source>
</evidence>
<dbReference type="RefSeq" id="XP_031022566.1">
    <property type="nucleotide sequence ID" value="XM_031171472.1"/>
</dbReference>
<feature type="compositionally biased region" description="Low complexity" evidence="1">
    <location>
        <begin position="466"/>
        <end position="480"/>
    </location>
</feature>
<accession>A0A507BZ59</accession>
<feature type="compositionally biased region" description="Polar residues" evidence="1">
    <location>
        <begin position="578"/>
        <end position="588"/>
    </location>
</feature>
<dbReference type="AlphaFoldDB" id="A0A507BZ59"/>
<evidence type="ECO:0000313" key="2">
    <source>
        <dbReference type="EMBL" id="TPX31036.1"/>
    </source>
</evidence>
<feature type="compositionally biased region" description="Low complexity" evidence="1">
    <location>
        <begin position="628"/>
        <end position="645"/>
    </location>
</feature>
<feature type="region of interest" description="Disordered" evidence="1">
    <location>
        <begin position="576"/>
        <end position="671"/>
    </location>
</feature>
<dbReference type="EMBL" id="QEAO01000052">
    <property type="protein sequence ID" value="TPX31036.1"/>
    <property type="molecule type" value="Genomic_DNA"/>
</dbReference>
<dbReference type="GeneID" id="42006769"/>